<keyword evidence="5" id="KW-0106">Calcium</keyword>
<keyword evidence="5" id="KW-0002">3D-structure</keyword>
<dbReference type="DNASU" id="3917246"/>
<dbReference type="SMR" id="Q2G812"/>
<accession>Q2G812</accession>
<dbReference type="KEGG" id="nar:Saro_1571"/>
<evidence type="ECO:0000259" key="2">
    <source>
        <dbReference type="Pfam" id="PF20789"/>
    </source>
</evidence>
<evidence type="ECO:0000313" key="4">
    <source>
        <dbReference type="Proteomes" id="UP000009134"/>
    </source>
</evidence>
<evidence type="ECO:0008006" key="6">
    <source>
        <dbReference type="Google" id="ProtNLM"/>
    </source>
</evidence>
<feature type="binding site" evidence="5">
    <location>
        <position position="13"/>
    </location>
    <ligand>
        <name>Ca(2+)</name>
        <dbReference type="ChEBI" id="CHEBI:29108"/>
    </ligand>
</feature>
<dbReference type="SUPFAM" id="SSF54637">
    <property type="entry name" value="Thioesterase/thiol ester dehydrase-isomerase"/>
    <property type="match status" value="2"/>
</dbReference>
<dbReference type="Pfam" id="PF20789">
    <property type="entry name" value="4HBT_3C"/>
    <property type="match status" value="1"/>
</dbReference>
<dbReference type="PDB" id="3CJY">
    <property type="method" value="X-ray"/>
    <property type="resolution" value="1.70 A"/>
    <property type="chains" value="A=1-258"/>
</dbReference>
<dbReference type="AlphaFoldDB" id="Q2G812"/>
<keyword evidence="5" id="KW-0479">Metal-binding</keyword>
<gene>
    <name evidence="3" type="ordered locus">Saro_1571</name>
</gene>
<dbReference type="EMBL" id="CP000248">
    <property type="protein sequence ID" value="ABD26011.1"/>
    <property type="molecule type" value="Genomic_DNA"/>
</dbReference>
<evidence type="ECO:0000313" key="3">
    <source>
        <dbReference type="EMBL" id="ABD26011.1"/>
    </source>
</evidence>
<dbReference type="Gene3D" id="2.40.160.210">
    <property type="entry name" value="Acyl-CoA thioesterase, double hotdog domain"/>
    <property type="match status" value="1"/>
</dbReference>
<feature type="domain" description="Acyl-CoA thioesterase-like C-terminal" evidence="2">
    <location>
        <begin position="126"/>
        <end position="255"/>
    </location>
</feature>
<name>Q2G812_NOVAD</name>
<reference evidence="5" key="2">
    <citation type="submission" date="2008-03" db="PDB data bank">
        <title>Crystal structure of putative thioesterase (YP_496845.1) from Novosphingobium aromaticivorans DSM 12444 at 1.70 A resolution.</title>
        <authorList>
            <consortium name="Joint Center for Structural Genomics (JCSG)"/>
        </authorList>
    </citation>
    <scope>X-RAY CRYSTALLOGRAPHY (1.70 ANGSTROMS) IN COMPLEX WITH CA(2+)</scope>
</reference>
<dbReference type="PDBsum" id="3CJY"/>
<dbReference type="Proteomes" id="UP000009134">
    <property type="component" value="Chromosome"/>
</dbReference>
<dbReference type="HOGENOM" id="CLU_074529_0_0_5"/>
<dbReference type="RefSeq" id="WP_011445221.1">
    <property type="nucleotide sequence ID" value="NC_007794.1"/>
</dbReference>
<dbReference type="EvolutionaryTrace" id="Q2G812"/>
<dbReference type="CDD" id="cd03444">
    <property type="entry name" value="Thioesterase_II_repeat1"/>
    <property type="match status" value="1"/>
</dbReference>
<dbReference type="InterPro" id="IPR029069">
    <property type="entry name" value="HotDog_dom_sf"/>
</dbReference>
<reference evidence="4" key="1">
    <citation type="submission" date="2006-01" db="EMBL/GenBank/DDBJ databases">
        <title>Complete sequence of Novosphingobium aromaticivorans DSM 12444.</title>
        <authorList>
            <consortium name="US DOE Joint Genome Institute"/>
            <person name="Copeland A."/>
            <person name="Lucas S."/>
            <person name="Lapidus A."/>
            <person name="Barry K."/>
            <person name="Detter J.C."/>
            <person name="Glavina T."/>
            <person name="Hammon N."/>
            <person name="Israni S."/>
            <person name="Pitluck S."/>
            <person name="Chain P."/>
            <person name="Malfatti S."/>
            <person name="Shin M."/>
            <person name="Vergez L."/>
            <person name="Schmutz J."/>
            <person name="Larimer F."/>
            <person name="Land M."/>
            <person name="Kyrpides N."/>
            <person name="Ivanova N."/>
            <person name="Fredrickson J."/>
            <person name="Balkwill D."/>
            <person name="Romine M.F."/>
            <person name="Richardson P."/>
        </authorList>
    </citation>
    <scope>NUCLEOTIDE SEQUENCE [LARGE SCALE GENOMIC DNA]</scope>
    <source>
        <strain evidence="4">ATCC 700278 / DSM 12444 / CCUG 56034 / CIP 105152 / NBRC 16084 / F199</strain>
    </source>
</reference>
<feature type="binding site" evidence="5">
    <location>
        <position position="50"/>
    </location>
    <ligand>
        <name>Ca(2+)</name>
        <dbReference type="ChEBI" id="CHEBI:29108"/>
    </ligand>
</feature>
<evidence type="ECO:0007829" key="5">
    <source>
        <dbReference type="PDB" id="3CJY"/>
    </source>
</evidence>
<dbReference type="InterPro" id="IPR049449">
    <property type="entry name" value="TesB_ACOT8-like_N"/>
</dbReference>
<dbReference type="Pfam" id="PF13622">
    <property type="entry name" value="4HBT_3"/>
    <property type="match status" value="1"/>
</dbReference>
<protein>
    <recommendedName>
        <fullName evidence="6">Acyl-CoA thioesterase</fullName>
    </recommendedName>
</protein>
<keyword evidence="4" id="KW-1185">Reference proteome</keyword>
<dbReference type="InterPro" id="IPR042171">
    <property type="entry name" value="Acyl-CoA_hotdog"/>
</dbReference>
<evidence type="ECO:0000259" key="1">
    <source>
        <dbReference type="Pfam" id="PF13622"/>
    </source>
</evidence>
<feature type="domain" description="Acyl-CoA thioesterase-like N-terminal HotDog" evidence="1">
    <location>
        <begin position="33"/>
        <end position="99"/>
    </location>
</feature>
<sequence length="258" mass="26786">MTEAFPALVRQDDARYAITVGPDLAVGPPGHAYLFGGASMALALDVAAETVGRPVVQGSLQFVSFTPLGSVLDLTVEVLQSGRTLAQARVAGTVDGRLVFHSGISLGMREGFSARQWALAPPVPQPDNCPPCTTLPAQDDNARYLEGIEVREAGGPEVPSGRTRLWLRRKDGAPLDAASLAMFADFLPIALGRATGCSGGGNSLDNSLRITGAAAPGWCLCDMIIPSSASGFAQGQVTLWDQSGRLLATGAQSLLLKG</sequence>
<dbReference type="eggNOG" id="COG1946">
    <property type="taxonomic scope" value="Bacteria"/>
</dbReference>
<proteinExistence type="evidence at protein level"/>
<organism evidence="3 4">
    <name type="scientific">Novosphingobium aromaticivorans (strain ATCC 700278 / DSM 12444 / CCUG 56034 / CIP 105152 / NBRC 16084 / F199)</name>
    <dbReference type="NCBI Taxonomy" id="279238"/>
    <lineage>
        <taxon>Bacteria</taxon>
        <taxon>Pseudomonadati</taxon>
        <taxon>Pseudomonadota</taxon>
        <taxon>Alphaproteobacteria</taxon>
        <taxon>Sphingomonadales</taxon>
        <taxon>Sphingomonadaceae</taxon>
        <taxon>Novosphingobium</taxon>
    </lineage>
</organism>
<dbReference type="STRING" id="279238.Saro_1571"/>
<dbReference type="GO" id="GO:0046872">
    <property type="term" value="F:metal ion binding"/>
    <property type="evidence" value="ECO:0007669"/>
    <property type="project" value="UniProtKB-KW"/>
</dbReference>
<dbReference type="InterPro" id="IPR049450">
    <property type="entry name" value="ACOT8-like_C"/>
</dbReference>